<protein>
    <recommendedName>
        <fullName evidence="8">Phosphoribosylformylglycinamidine synthase subunit PurL</fullName>
        <shortName evidence="8">FGAM synthase</shortName>
        <ecNumber evidence="8">6.3.5.3</ecNumber>
    </recommendedName>
    <alternativeName>
        <fullName evidence="8">Formylglycinamide ribonucleotide amidotransferase subunit II</fullName>
        <shortName evidence="8">FGAR amidotransferase II</shortName>
        <shortName evidence="8">FGAR-AT II</shortName>
    </alternativeName>
    <alternativeName>
        <fullName evidence="8">Glutamine amidotransferase PurL</fullName>
    </alternativeName>
    <alternativeName>
        <fullName evidence="8">Phosphoribosylformylglycinamidine synthase subunit II</fullName>
    </alternativeName>
</protein>
<evidence type="ECO:0000256" key="4">
    <source>
        <dbReference type="ARBA" id="ARBA00022741"/>
    </source>
</evidence>
<feature type="binding site" evidence="8">
    <location>
        <position position="779"/>
    </location>
    <ligand>
        <name>ATP</name>
        <dbReference type="ChEBI" id="CHEBI:30616"/>
    </ligand>
</feature>
<comment type="subcellular location">
    <subcellularLocation>
        <location evidence="8">Cytoplasm</location>
    </subcellularLocation>
</comment>
<feature type="domain" description="PurM-like N-terminal" evidence="9">
    <location>
        <begin position="675"/>
        <end position="782"/>
    </location>
</feature>
<evidence type="ECO:0000259" key="10">
    <source>
        <dbReference type="Pfam" id="PF02769"/>
    </source>
</evidence>
<dbReference type="CDD" id="cd02204">
    <property type="entry name" value="PurL_repeat2"/>
    <property type="match status" value="1"/>
</dbReference>
<dbReference type="OrthoDB" id="9804441at2"/>
<keyword evidence="2 8" id="KW-0436">Ligase</keyword>
<dbReference type="Pfam" id="PF00586">
    <property type="entry name" value="AIRS"/>
    <property type="match status" value="2"/>
</dbReference>
<evidence type="ECO:0000256" key="1">
    <source>
        <dbReference type="ARBA" id="ARBA00022490"/>
    </source>
</evidence>
<dbReference type="Pfam" id="PF02769">
    <property type="entry name" value="AIRS_C"/>
    <property type="match status" value="2"/>
</dbReference>
<dbReference type="CDD" id="cd02203">
    <property type="entry name" value="PurL_repeat1"/>
    <property type="match status" value="1"/>
</dbReference>
<reference evidence="12 13" key="1">
    <citation type="submission" date="2007-10" db="EMBL/GenBank/DDBJ databases">
        <title>Complete sequence of Desulfococcus oleovorans Hxd3.</title>
        <authorList>
            <consortium name="US DOE Joint Genome Institute"/>
            <person name="Copeland A."/>
            <person name="Lucas S."/>
            <person name="Lapidus A."/>
            <person name="Barry K."/>
            <person name="Glavina del Rio T."/>
            <person name="Dalin E."/>
            <person name="Tice H."/>
            <person name="Pitluck S."/>
            <person name="Kiss H."/>
            <person name="Brettin T."/>
            <person name="Bruce D."/>
            <person name="Detter J.C."/>
            <person name="Han C."/>
            <person name="Schmutz J."/>
            <person name="Larimer F."/>
            <person name="Land M."/>
            <person name="Hauser L."/>
            <person name="Kyrpides N."/>
            <person name="Kim E."/>
            <person name="Wawrik B."/>
            <person name="Richardson P."/>
        </authorList>
    </citation>
    <scope>NUCLEOTIDE SEQUENCE [LARGE SCALE GENOMIC DNA]</scope>
    <source>
        <strain evidence="13">DSM 6200 / JCM 39069 / Hxd3</strain>
    </source>
</reference>
<comment type="subunit">
    <text evidence="8">Monomer. Part of the FGAM synthase complex composed of 1 PurL, 1 PurQ and 2 PurS subunits.</text>
</comment>
<feature type="binding site" evidence="8">
    <location>
        <position position="336"/>
    </location>
    <ligand>
        <name>substrate</name>
    </ligand>
</feature>
<feature type="domain" description="Phosphoribosylformylglycinamidine synthase linker" evidence="11">
    <location>
        <begin position="189"/>
        <end position="247"/>
    </location>
</feature>
<keyword evidence="7 8" id="KW-0460">Magnesium</keyword>
<evidence type="ECO:0000313" key="13">
    <source>
        <dbReference type="Proteomes" id="UP000008561"/>
    </source>
</evidence>
<dbReference type="Pfam" id="PF18072">
    <property type="entry name" value="FGAR-AT_linker"/>
    <property type="match status" value="1"/>
</dbReference>
<dbReference type="InterPro" id="IPR036604">
    <property type="entry name" value="PurS-like_sf"/>
</dbReference>
<accession>A8ZTM8</accession>
<dbReference type="KEGG" id="dol:Dole_0482"/>
<feature type="domain" description="PurM-like N-terminal" evidence="9">
    <location>
        <begin position="295"/>
        <end position="417"/>
    </location>
</feature>
<feature type="active site" evidence="8">
    <location>
        <position position="244"/>
    </location>
</feature>
<dbReference type="GO" id="GO:0005524">
    <property type="term" value="F:ATP binding"/>
    <property type="evidence" value="ECO:0007669"/>
    <property type="project" value="UniProtKB-UniRule"/>
</dbReference>
<evidence type="ECO:0000256" key="3">
    <source>
        <dbReference type="ARBA" id="ARBA00022723"/>
    </source>
</evidence>
<organism evidence="12 13">
    <name type="scientific">Desulfosudis oleivorans (strain DSM 6200 / JCM 39069 / Hxd3)</name>
    <name type="common">Desulfococcus oleovorans</name>
    <dbReference type="NCBI Taxonomy" id="96561"/>
    <lineage>
        <taxon>Bacteria</taxon>
        <taxon>Pseudomonadati</taxon>
        <taxon>Thermodesulfobacteriota</taxon>
        <taxon>Desulfobacteria</taxon>
        <taxon>Desulfobacterales</taxon>
        <taxon>Desulfosudaceae</taxon>
        <taxon>Desulfosudis</taxon>
    </lineage>
</organism>
<dbReference type="Gene3D" id="3.90.650.10">
    <property type="entry name" value="PurM-like C-terminal domain"/>
    <property type="match status" value="2"/>
</dbReference>
<feature type="binding site" evidence="8">
    <location>
        <position position="782"/>
    </location>
    <ligand>
        <name>substrate</name>
    </ligand>
</feature>
<keyword evidence="3 8" id="KW-0479">Metal-binding</keyword>
<evidence type="ECO:0000259" key="9">
    <source>
        <dbReference type="Pfam" id="PF00586"/>
    </source>
</evidence>
<comment type="similarity">
    <text evidence="8">Belongs to the FGAMS family.</text>
</comment>
<dbReference type="PANTHER" id="PTHR43555:SF1">
    <property type="entry name" value="PHOSPHORIBOSYLFORMYLGLYCINAMIDINE SYNTHASE SUBUNIT PURL"/>
    <property type="match status" value="1"/>
</dbReference>
<dbReference type="InterPro" id="IPR010918">
    <property type="entry name" value="PurM-like_C_dom"/>
</dbReference>
<dbReference type="InterPro" id="IPR016188">
    <property type="entry name" value="PurM-like_N"/>
</dbReference>
<dbReference type="InterPro" id="IPR036921">
    <property type="entry name" value="PurM-like_N_sf"/>
</dbReference>
<dbReference type="eggNOG" id="COG1828">
    <property type="taxonomic scope" value="Bacteria"/>
</dbReference>
<dbReference type="RefSeq" id="WP_012173911.1">
    <property type="nucleotide sequence ID" value="NC_009943.1"/>
</dbReference>
<feature type="domain" description="PurM-like C-terminal" evidence="10">
    <location>
        <begin position="827"/>
        <end position="966"/>
    </location>
</feature>
<comment type="caution">
    <text evidence="8">Lacks conserved residue(s) required for the propagation of feature annotation.</text>
</comment>
<name>A8ZTM8_DESOH</name>
<dbReference type="SUPFAM" id="SSF55326">
    <property type="entry name" value="PurM N-terminal domain-like"/>
    <property type="match status" value="2"/>
</dbReference>
<evidence type="ECO:0000313" key="12">
    <source>
        <dbReference type="EMBL" id="ABW66292.1"/>
    </source>
</evidence>
<feature type="domain" description="PurM-like C-terminal" evidence="10">
    <location>
        <begin position="433"/>
        <end position="581"/>
    </location>
</feature>
<dbReference type="EMBL" id="CP000859">
    <property type="protein sequence ID" value="ABW66292.1"/>
    <property type="molecule type" value="Genomic_DNA"/>
</dbReference>
<feature type="binding site" evidence="8">
    <location>
        <position position="734"/>
    </location>
    <ligand>
        <name>ATP</name>
        <dbReference type="ChEBI" id="CHEBI:30616"/>
    </ligand>
</feature>
<comment type="pathway">
    <text evidence="8">Purine metabolism; IMP biosynthesis via de novo pathway; 5-amino-1-(5-phospho-D-ribosyl)imidazole from N(2)-formyl-N(1)-(5-phospho-D-ribosyl)glycinamide: step 1/2.</text>
</comment>
<comment type="catalytic activity">
    <reaction evidence="8">
        <text>N(2)-formyl-N(1)-(5-phospho-beta-D-ribosyl)glycinamide + L-glutamine + ATP + H2O = 2-formamido-N(1)-(5-O-phospho-beta-D-ribosyl)acetamidine + L-glutamate + ADP + phosphate + H(+)</text>
        <dbReference type="Rhea" id="RHEA:17129"/>
        <dbReference type="ChEBI" id="CHEBI:15377"/>
        <dbReference type="ChEBI" id="CHEBI:15378"/>
        <dbReference type="ChEBI" id="CHEBI:29985"/>
        <dbReference type="ChEBI" id="CHEBI:30616"/>
        <dbReference type="ChEBI" id="CHEBI:43474"/>
        <dbReference type="ChEBI" id="CHEBI:58359"/>
        <dbReference type="ChEBI" id="CHEBI:147286"/>
        <dbReference type="ChEBI" id="CHEBI:147287"/>
        <dbReference type="ChEBI" id="CHEBI:456216"/>
        <dbReference type="EC" id="6.3.5.3"/>
    </reaction>
</comment>
<evidence type="ECO:0000256" key="8">
    <source>
        <dbReference type="HAMAP-Rule" id="MF_00420"/>
    </source>
</evidence>
<evidence type="ECO:0000256" key="2">
    <source>
        <dbReference type="ARBA" id="ARBA00022598"/>
    </source>
</evidence>
<keyword evidence="1 8" id="KW-0963">Cytoplasm</keyword>
<feature type="active site" description="Proton acceptor" evidence="8">
    <location>
        <position position="315"/>
    </location>
</feature>
<gene>
    <name evidence="8" type="primary">purL</name>
    <name evidence="12" type="ordered locus">Dole_0482</name>
</gene>
<evidence type="ECO:0000256" key="7">
    <source>
        <dbReference type="ARBA" id="ARBA00022842"/>
    </source>
</evidence>
<dbReference type="GO" id="GO:0000287">
    <property type="term" value="F:magnesium ion binding"/>
    <property type="evidence" value="ECO:0007669"/>
    <property type="project" value="UniProtKB-UniRule"/>
</dbReference>
<dbReference type="GO" id="GO:0005737">
    <property type="term" value="C:cytoplasm"/>
    <property type="evidence" value="ECO:0007669"/>
    <property type="project" value="UniProtKB-SubCell"/>
</dbReference>
<dbReference type="Gene3D" id="3.30.1280.10">
    <property type="entry name" value="Phosphoribosylformylglycinamidine synthase subunit PurS"/>
    <property type="match status" value="2"/>
</dbReference>
<dbReference type="InterPro" id="IPR010074">
    <property type="entry name" value="PRibForGlyAmidine_synth_PurL"/>
</dbReference>
<feature type="binding site" evidence="8">
    <location>
        <position position="313"/>
    </location>
    <ligand>
        <name>Mg(2+)</name>
        <dbReference type="ChEBI" id="CHEBI:18420"/>
        <label>1</label>
    </ligand>
</feature>
<dbReference type="InterPro" id="IPR041609">
    <property type="entry name" value="PurL_linker"/>
</dbReference>
<evidence type="ECO:0000259" key="11">
    <source>
        <dbReference type="Pfam" id="PF18072"/>
    </source>
</evidence>
<keyword evidence="5 8" id="KW-0658">Purine biosynthesis</keyword>
<sequence length="998" mass="108307">MAHRLEIALKPGLTDAQGQKVKKRAADYLSISLSDVRVVHVITLDAALSEPQQWAVQEIFTNPVTQVSSFGPLAVAFDWIIWVGLRPGVKDNAGDTAKEAISDSLGRTFTDDEGVYTSRRYCLTGDGLSREQVETIARELLANDTIEQWRLFSKEEWDDTSGIGLIIPRVRLAHSPTVTLIPVESDAALMKVSDERNLALNPNDVPVIREYFVRKEVRERRRAVGLSDPTDIEVEYISQARSDHCNHNTFGGRFYYKDLITGETLKIDSLFATCIRQPTLDLQKEKPWVVSVLWDNAGMARFDEDHCYVITGETHNSPSNMEAYGGAMTGIVGVYRDPMGTGKGARLVMGGYGFCTGRRDYDGDLKPRLSPRRLLDGVIEGVKDGGNKSGIPTTFGQLYFDDGYMGKCLVFVTAIGILPAYINGEPSDKKTTRPDDLIVMCGGRVGKDGIHGVTASSEVYSEHTPAGHVQIGDPYTQKKMHDFLLCARDAGLIQFITDNGGGGLSSSVGESALYSGGCEVWLEKVPLKYAGLDQWEIWVSESQERMTVAVAPENIDRFLALSADHAVESTVIGKYTDSGMLHILYDGATCAYIDLDFMASDFPQWEFEAHWTPPEARGLCEPVLGGSPDFNTLLSDMLARPNICSREWVARQYDHEVQGGSAVKPLVGADRDIASDAAVTRPVLASEKGIAFAQALLPAYSKIDAYHMTTAVIDEAVRRLVAVGADPAGIGGVDNFCWPNIAYNPASNPDGRFKAAQLVRSCLALRDACNAFGIPLLSGKDSMYVDGHLAGRYGETRKVSALPTMQFSATAVVDDVTACTTLEAKAEGDLVYVAGITRNELGASEYYELLGFTGLTIPRVRFDESSAVCRAVATAIGRGLCASVHGVYRGGLGVHLAFVAMGGNLGMTVDLSKIVQEPGLSDHALLFSESPARFVITVAPENRAAFEALWQDAPCACIGTVTGKNGRLTLSGQNGKPLVDREGATLKQTWKQPFGNLI</sequence>
<dbReference type="GO" id="GO:0006189">
    <property type="term" value="P:'de novo' IMP biosynthetic process"/>
    <property type="evidence" value="ECO:0007669"/>
    <property type="project" value="UniProtKB-UniRule"/>
</dbReference>
<dbReference type="PANTHER" id="PTHR43555">
    <property type="entry name" value="PHOSPHORIBOSYLFORMYLGLYCINAMIDINE SYNTHASE SUBUNIT PURL"/>
    <property type="match status" value="1"/>
</dbReference>
<evidence type="ECO:0000256" key="5">
    <source>
        <dbReference type="ARBA" id="ARBA00022755"/>
    </source>
</evidence>
<keyword evidence="4 8" id="KW-0547">Nucleotide-binding</keyword>
<dbReference type="STRING" id="96561.Dole_0482"/>
<dbReference type="InterPro" id="IPR036676">
    <property type="entry name" value="PurM-like_C_sf"/>
</dbReference>
<feature type="binding site" evidence="8">
    <location>
        <position position="337"/>
    </location>
    <ligand>
        <name>Mg(2+)</name>
        <dbReference type="ChEBI" id="CHEBI:18420"/>
        <label>2</label>
    </ligand>
</feature>
<feature type="binding site" evidence="8">
    <location>
        <position position="470"/>
    </location>
    <ligand>
        <name>substrate</name>
    </ligand>
</feature>
<proteinExistence type="inferred from homology"/>
<dbReference type="HOGENOM" id="CLU_003100_0_0_7"/>
<dbReference type="HAMAP" id="MF_00420">
    <property type="entry name" value="PurL_2"/>
    <property type="match status" value="1"/>
</dbReference>
<dbReference type="UniPathway" id="UPA00074">
    <property type="reaction ID" value="UER00128"/>
</dbReference>
<keyword evidence="6 8" id="KW-0067">ATP-binding</keyword>
<dbReference type="Proteomes" id="UP000008561">
    <property type="component" value="Chromosome"/>
</dbReference>
<dbReference type="eggNOG" id="COG0046">
    <property type="taxonomic scope" value="Bacteria"/>
</dbReference>
<dbReference type="SUPFAM" id="SSF82697">
    <property type="entry name" value="PurS-like"/>
    <property type="match status" value="2"/>
</dbReference>
<dbReference type="GO" id="GO:0004642">
    <property type="term" value="F:phosphoribosylformylglycinamidine synthase activity"/>
    <property type="evidence" value="ECO:0007669"/>
    <property type="project" value="UniProtKB-UniRule"/>
</dbReference>
<evidence type="ECO:0000256" key="6">
    <source>
        <dbReference type="ARBA" id="ARBA00022840"/>
    </source>
</evidence>
<feature type="binding site" evidence="8">
    <location>
        <position position="498"/>
    </location>
    <ligand>
        <name>Mg(2+)</name>
        <dbReference type="ChEBI" id="CHEBI:18420"/>
        <label>2</label>
    </ligand>
</feature>
<dbReference type="Gene3D" id="3.30.1330.10">
    <property type="entry name" value="PurM-like, N-terminal domain"/>
    <property type="match status" value="2"/>
</dbReference>
<dbReference type="SUPFAM" id="SSF56042">
    <property type="entry name" value="PurM C-terminal domain-like"/>
    <property type="match status" value="2"/>
</dbReference>
<feature type="binding site" evidence="8">
    <location>
        <begin position="541"/>
        <end position="543"/>
    </location>
    <ligand>
        <name>substrate</name>
    </ligand>
</feature>
<dbReference type="AlphaFoldDB" id="A8ZTM8"/>
<comment type="function">
    <text evidence="8">Part of the phosphoribosylformylglycinamidine synthase complex involved in the purines biosynthetic pathway. Catalyzes the ATP-dependent conversion of formylglycinamide ribonucleotide (FGAR) and glutamine to yield formylglycinamidine ribonucleotide (FGAM) and glutamate. The FGAM synthase complex is composed of three subunits. PurQ produces an ammonia molecule by converting glutamine to glutamate. PurL transfers the ammonia molecule to FGAR to form FGAM in an ATP-dependent manner. PurS interacts with PurQ and PurL and is thought to assist in the transfer of the ammonia molecule from PurQ to PurL.</text>
</comment>
<dbReference type="EC" id="6.3.5.3" evidence="8"/>
<keyword evidence="13" id="KW-1185">Reference proteome</keyword>